<evidence type="ECO:0000313" key="1">
    <source>
        <dbReference type="EMBL" id="KAH7363616.1"/>
    </source>
</evidence>
<keyword evidence="2" id="KW-1185">Reference proteome</keyword>
<dbReference type="EMBL" id="JAGPXD010000003">
    <property type="protein sequence ID" value="KAH7363616.1"/>
    <property type="molecule type" value="Genomic_DNA"/>
</dbReference>
<gene>
    <name evidence="1" type="ORF">B0T11DRAFT_95283</name>
</gene>
<sequence>MGLYTGLECVCSPRTQLTWPIVTAFELLDRSRTDALLQRFRTVWKTVTTSEISLSDYEEWWRLRNHRVVPKTTLTCLLLQICACTSQHIPDSERRFATQCQQAALSIASSLSFEEKDKDYLQYLLLAILWFLHEGNFMNAREILREATGVVESLELSGTFQVPDLAMAWLSATDMHLTLTTGRPLLTPWNTSADLGQIKRFLIDHPCNLPPGPKDTEFSTTLLGWLSRLDKHTISLPEGERYLIVVTLCLVALKPSFALIGTLPGTHSDSTWKTISSDTVSWCAVLLHCIPKLQRKYTATAAIFALSAVIRLLPPFFLIDDRCRSLFDEALKLANNTRAVSILVTAGV</sequence>
<protein>
    <submittedName>
        <fullName evidence="1">Uncharacterized protein</fullName>
    </submittedName>
</protein>
<accession>A0A8K0TLD4</accession>
<reference evidence="1" key="1">
    <citation type="journal article" date="2021" name="Nat. Commun.">
        <title>Genetic determinants of endophytism in the Arabidopsis root mycobiome.</title>
        <authorList>
            <person name="Mesny F."/>
            <person name="Miyauchi S."/>
            <person name="Thiergart T."/>
            <person name="Pickel B."/>
            <person name="Atanasova L."/>
            <person name="Karlsson M."/>
            <person name="Huettel B."/>
            <person name="Barry K.W."/>
            <person name="Haridas S."/>
            <person name="Chen C."/>
            <person name="Bauer D."/>
            <person name="Andreopoulos W."/>
            <person name="Pangilinan J."/>
            <person name="LaButti K."/>
            <person name="Riley R."/>
            <person name="Lipzen A."/>
            <person name="Clum A."/>
            <person name="Drula E."/>
            <person name="Henrissat B."/>
            <person name="Kohler A."/>
            <person name="Grigoriev I.V."/>
            <person name="Martin F.M."/>
            <person name="Hacquard S."/>
        </authorList>
    </citation>
    <scope>NUCLEOTIDE SEQUENCE</scope>
    <source>
        <strain evidence="1">MPI-CAGE-AT-0016</strain>
    </source>
</reference>
<evidence type="ECO:0000313" key="2">
    <source>
        <dbReference type="Proteomes" id="UP000813385"/>
    </source>
</evidence>
<dbReference type="AlphaFoldDB" id="A0A8K0TLD4"/>
<organism evidence="1 2">
    <name type="scientific">Plectosphaerella cucumerina</name>
    <dbReference type="NCBI Taxonomy" id="40658"/>
    <lineage>
        <taxon>Eukaryota</taxon>
        <taxon>Fungi</taxon>
        <taxon>Dikarya</taxon>
        <taxon>Ascomycota</taxon>
        <taxon>Pezizomycotina</taxon>
        <taxon>Sordariomycetes</taxon>
        <taxon>Hypocreomycetidae</taxon>
        <taxon>Glomerellales</taxon>
        <taxon>Plectosphaerellaceae</taxon>
        <taxon>Plectosphaerella</taxon>
    </lineage>
</organism>
<proteinExistence type="predicted"/>
<name>A0A8K0TLD4_9PEZI</name>
<dbReference type="Proteomes" id="UP000813385">
    <property type="component" value="Unassembled WGS sequence"/>
</dbReference>
<dbReference type="CDD" id="cd12148">
    <property type="entry name" value="fungal_TF_MHR"/>
    <property type="match status" value="1"/>
</dbReference>
<comment type="caution">
    <text evidence="1">The sequence shown here is derived from an EMBL/GenBank/DDBJ whole genome shotgun (WGS) entry which is preliminary data.</text>
</comment>